<keyword evidence="1" id="KW-0472">Membrane</keyword>
<proteinExistence type="predicted"/>
<sequence>MYWSVNEYNIRIAKSVVIVRTASILGFSAFFRIDDSHGVQPSNFWD</sequence>
<name>A0A0A9ARL2_ARUDO</name>
<organism evidence="2">
    <name type="scientific">Arundo donax</name>
    <name type="common">Giant reed</name>
    <name type="synonym">Donax arundinaceus</name>
    <dbReference type="NCBI Taxonomy" id="35708"/>
    <lineage>
        <taxon>Eukaryota</taxon>
        <taxon>Viridiplantae</taxon>
        <taxon>Streptophyta</taxon>
        <taxon>Embryophyta</taxon>
        <taxon>Tracheophyta</taxon>
        <taxon>Spermatophyta</taxon>
        <taxon>Magnoliopsida</taxon>
        <taxon>Liliopsida</taxon>
        <taxon>Poales</taxon>
        <taxon>Poaceae</taxon>
        <taxon>PACMAD clade</taxon>
        <taxon>Arundinoideae</taxon>
        <taxon>Arundineae</taxon>
        <taxon>Arundo</taxon>
    </lineage>
</organism>
<dbReference type="AlphaFoldDB" id="A0A0A9ARL2"/>
<reference evidence="2" key="1">
    <citation type="submission" date="2014-09" db="EMBL/GenBank/DDBJ databases">
        <authorList>
            <person name="Magalhaes I.L.F."/>
            <person name="Oliveira U."/>
            <person name="Santos F.R."/>
            <person name="Vidigal T.H.D.A."/>
            <person name="Brescovit A.D."/>
            <person name="Santos A.J."/>
        </authorList>
    </citation>
    <scope>NUCLEOTIDE SEQUENCE</scope>
    <source>
        <tissue evidence="2">Shoot tissue taken approximately 20 cm above the soil surface</tissue>
    </source>
</reference>
<reference evidence="2" key="2">
    <citation type="journal article" date="2015" name="Data Brief">
        <title>Shoot transcriptome of the giant reed, Arundo donax.</title>
        <authorList>
            <person name="Barrero R.A."/>
            <person name="Guerrero F.D."/>
            <person name="Moolhuijzen P."/>
            <person name="Goolsby J.A."/>
            <person name="Tidwell J."/>
            <person name="Bellgard S.E."/>
            <person name="Bellgard M.I."/>
        </authorList>
    </citation>
    <scope>NUCLEOTIDE SEQUENCE</scope>
    <source>
        <tissue evidence="2">Shoot tissue taken approximately 20 cm above the soil surface</tissue>
    </source>
</reference>
<keyword evidence="1" id="KW-0812">Transmembrane</keyword>
<accession>A0A0A9ARL2</accession>
<dbReference type="EMBL" id="GBRH01243496">
    <property type="protein sequence ID" value="JAD54399.1"/>
    <property type="molecule type" value="Transcribed_RNA"/>
</dbReference>
<evidence type="ECO:0000256" key="1">
    <source>
        <dbReference type="SAM" id="Phobius"/>
    </source>
</evidence>
<protein>
    <submittedName>
        <fullName evidence="2">Uncharacterized protein</fullName>
    </submittedName>
</protein>
<feature type="transmembrane region" description="Helical" evidence="1">
    <location>
        <begin position="12"/>
        <end position="33"/>
    </location>
</feature>
<evidence type="ECO:0000313" key="2">
    <source>
        <dbReference type="EMBL" id="JAD54399.1"/>
    </source>
</evidence>
<keyword evidence="1" id="KW-1133">Transmembrane helix</keyword>